<evidence type="ECO:0000313" key="3">
    <source>
        <dbReference type="Proteomes" id="UP000821837"/>
    </source>
</evidence>
<feature type="region of interest" description="Disordered" evidence="1">
    <location>
        <begin position="66"/>
        <end position="92"/>
    </location>
</feature>
<comment type="caution">
    <text evidence="2">The sequence shown here is derived from an EMBL/GenBank/DDBJ whole genome shotgun (WGS) entry which is preliminary data.</text>
</comment>
<dbReference type="EMBL" id="JABSTV010001245">
    <property type="protein sequence ID" value="KAH7983716.1"/>
    <property type="molecule type" value="Genomic_DNA"/>
</dbReference>
<proteinExistence type="predicted"/>
<name>A0A9D4TA74_RHISA</name>
<feature type="compositionally biased region" description="Basic residues" evidence="1">
    <location>
        <begin position="71"/>
        <end position="81"/>
    </location>
</feature>
<protein>
    <submittedName>
        <fullName evidence="2">Uncharacterized protein</fullName>
    </submittedName>
</protein>
<organism evidence="2 3">
    <name type="scientific">Rhipicephalus sanguineus</name>
    <name type="common">Brown dog tick</name>
    <name type="synonym">Ixodes sanguineus</name>
    <dbReference type="NCBI Taxonomy" id="34632"/>
    <lineage>
        <taxon>Eukaryota</taxon>
        <taxon>Metazoa</taxon>
        <taxon>Ecdysozoa</taxon>
        <taxon>Arthropoda</taxon>
        <taxon>Chelicerata</taxon>
        <taxon>Arachnida</taxon>
        <taxon>Acari</taxon>
        <taxon>Parasitiformes</taxon>
        <taxon>Ixodida</taxon>
        <taxon>Ixodoidea</taxon>
        <taxon>Ixodidae</taxon>
        <taxon>Rhipicephalinae</taxon>
        <taxon>Rhipicephalus</taxon>
        <taxon>Rhipicephalus</taxon>
    </lineage>
</organism>
<dbReference type="Proteomes" id="UP000821837">
    <property type="component" value="Chromosome 1"/>
</dbReference>
<reference evidence="2" key="2">
    <citation type="submission" date="2021-09" db="EMBL/GenBank/DDBJ databases">
        <authorList>
            <person name="Jia N."/>
            <person name="Wang J."/>
            <person name="Shi W."/>
            <person name="Du L."/>
            <person name="Sun Y."/>
            <person name="Zhan W."/>
            <person name="Jiang J."/>
            <person name="Wang Q."/>
            <person name="Zhang B."/>
            <person name="Ji P."/>
            <person name="Sakyi L.B."/>
            <person name="Cui X."/>
            <person name="Yuan T."/>
            <person name="Jiang B."/>
            <person name="Yang W."/>
            <person name="Lam T.T.-Y."/>
            <person name="Chang Q."/>
            <person name="Ding S."/>
            <person name="Wang X."/>
            <person name="Zhu J."/>
            <person name="Ruan X."/>
            <person name="Zhao L."/>
            <person name="Wei J."/>
            <person name="Que T."/>
            <person name="Du C."/>
            <person name="Cheng J."/>
            <person name="Dai P."/>
            <person name="Han X."/>
            <person name="Huang E."/>
            <person name="Gao Y."/>
            <person name="Liu J."/>
            <person name="Shao H."/>
            <person name="Ye R."/>
            <person name="Li L."/>
            <person name="Wei W."/>
            <person name="Wang X."/>
            <person name="Wang C."/>
            <person name="Huo Q."/>
            <person name="Li W."/>
            <person name="Guo W."/>
            <person name="Chen H."/>
            <person name="Chen S."/>
            <person name="Zhou L."/>
            <person name="Zhou L."/>
            <person name="Ni X."/>
            <person name="Tian J."/>
            <person name="Zhou Y."/>
            <person name="Sheng Y."/>
            <person name="Liu T."/>
            <person name="Pan Y."/>
            <person name="Xia L."/>
            <person name="Li J."/>
            <person name="Zhao F."/>
            <person name="Cao W."/>
        </authorList>
    </citation>
    <scope>NUCLEOTIDE SEQUENCE</scope>
    <source>
        <strain evidence="2">Rsan-2018</strain>
        <tissue evidence="2">Larvae</tissue>
    </source>
</reference>
<accession>A0A9D4TA74</accession>
<keyword evidence="3" id="KW-1185">Reference proteome</keyword>
<dbReference type="AlphaFoldDB" id="A0A9D4TA74"/>
<sequence>MQQGEGYGVPQIRGDKVPLCTAYMLTHVTMFTAEEYYRYSMVYAREQEAKAALLKEILEEAAAAKRGEVPKKKKKKKKAKPKQIQGPVSTLSPTEHSSYMYLLQRYQHRVITNISPTEQKDLIQLAELQTRVVLEQQEFLRKWPHVPGRRPETLAKGCESWGRAQLTKLKQRWPKGPWILIESIMKVSLLKISPVAPNFLGHVQRKSCQSQSSGRERVKESKLTEDNAEDGLARAHEAILLVDLETLLIDWQESPWQLPFTITDDGVISMGPVLPAGTVRDWNERFFSYLLNKWIEARQKKGVVPEAGAAKVSAKQPMEQTVGSFVQVGAKHPAECPTKQLKKLRVGQPTGPVEIPLEETTEQPSGDIEMKSP</sequence>
<evidence type="ECO:0000256" key="1">
    <source>
        <dbReference type="SAM" id="MobiDB-lite"/>
    </source>
</evidence>
<reference evidence="2" key="1">
    <citation type="journal article" date="2020" name="Cell">
        <title>Large-Scale Comparative Analyses of Tick Genomes Elucidate Their Genetic Diversity and Vector Capacities.</title>
        <authorList>
            <consortium name="Tick Genome and Microbiome Consortium (TIGMIC)"/>
            <person name="Jia N."/>
            <person name="Wang J."/>
            <person name="Shi W."/>
            <person name="Du L."/>
            <person name="Sun Y."/>
            <person name="Zhan W."/>
            <person name="Jiang J.F."/>
            <person name="Wang Q."/>
            <person name="Zhang B."/>
            <person name="Ji P."/>
            <person name="Bell-Sakyi L."/>
            <person name="Cui X.M."/>
            <person name="Yuan T.T."/>
            <person name="Jiang B.G."/>
            <person name="Yang W.F."/>
            <person name="Lam T.T."/>
            <person name="Chang Q.C."/>
            <person name="Ding S.J."/>
            <person name="Wang X.J."/>
            <person name="Zhu J.G."/>
            <person name="Ruan X.D."/>
            <person name="Zhao L."/>
            <person name="Wei J.T."/>
            <person name="Ye R.Z."/>
            <person name="Que T.C."/>
            <person name="Du C.H."/>
            <person name="Zhou Y.H."/>
            <person name="Cheng J.X."/>
            <person name="Dai P.F."/>
            <person name="Guo W.B."/>
            <person name="Han X.H."/>
            <person name="Huang E.J."/>
            <person name="Li L.F."/>
            <person name="Wei W."/>
            <person name="Gao Y.C."/>
            <person name="Liu J.Z."/>
            <person name="Shao H.Z."/>
            <person name="Wang X."/>
            <person name="Wang C.C."/>
            <person name="Yang T.C."/>
            <person name="Huo Q.B."/>
            <person name="Li W."/>
            <person name="Chen H.Y."/>
            <person name="Chen S.E."/>
            <person name="Zhou L.G."/>
            <person name="Ni X.B."/>
            <person name="Tian J.H."/>
            <person name="Sheng Y."/>
            <person name="Liu T."/>
            <person name="Pan Y.S."/>
            <person name="Xia L.Y."/>
            <person name="Li J."/>
            <person name="Zhao F."/>
            <person name="Cao W.C."/>
        </authorList>
    </citation>
    <scope>NUCLEOTIDE SEQUENCE</scope>
    <source>
        <strain evidence="2">Rsan-2018</strain>
    </source>
</reference>
<dbReference type="VEuPathDB" id="VectorBase:RSAN_039768"/>
<gene>
    <name evidence="2" type="ORF">HPB52_013872</name>
</gene>
<feature type="region of interest" description="Disordered" evidence="1">
    <location>
        <begin position="343"/>
        <end position="373"/>
    </location>
</feature>
<evidence type="ECO:0000313" key="2">
    <source>
        <dbReference type="EMBL" id="KAH7983716.1"/>
    </source>
</evidence>